<organism evidence="3 4">
    <name type="scientific">Mycolicibacterium hodleri</name>
    <dbReference type="NCBI Taxonomy" id="49897"/>
    <lineage>
        <taxon>Bacteria</taxon>
        <taxon>Bacillati</taxon>
        <taxon>Actinomycetota</taxon>
        <taxon>Actinomycetes</taxon>
        <taxon>Mycobacteriales</taxon>
        <taxon>Mycobacteriaceae</taxon>
        <taxon>Mycolicibacterium</taxon>
    </lineage>
</organism>
<evidence type="ECO:0000256" key="2">
    <source>
        <dbReference type="SAM" id="SignalP"/>
    </source>
</evidence>
<name>A0A544W7Y2_9MYCO</name>
<feature type="compositionally biased region" description="Low complexity" evidence="1">
    <location>
        <begin position="265"/>
        <end position="275"/>
    </location>
</feature>
<feature type="compositionally biased region" description="Low complexity" evidence="1">
    <location>
        <begin position="369"/>
        <end position="388"/>
    </location>
</feature>
<feature type="compositionally biased region" description="Polar residues" evidence="1">
    <location>
        <begin position="345"/>
        <end position="368"/>
    </location>
</feature>
<feature type="compositionally biased region" description="Low complexity" evidence="1">
    <location>
        <begin position="301"/>
        <end position="311"/>
    </location>
</feature>
<feature type="region of interest" description="Disordered" evidence="1">
    <location>
        <begin position="265"/>
        <end position="388"/>
    </location>
</feature>
<proteinExistence type="predicted"/>
<dbReference type="AlphaFoldDB" id="A0A544W7Y2"/>
<dbReference type="Proteomes" id="UP000315759">
    <property type="component" value="Unassembled WGS sequence"/>
</dbReference>
<keyword evidence="2" id="KW-0732">Signal</keyword>
<accession>A0A544W7Y2</accession>
<feature type="signal peptide" evidence="2">
    <location>
        <begin position="1"/>
        <end position="30"/>
    </location>
</feature>
<dbReference type="EMBL" id="VIFX01000002">
    <property type="protein sequence ID" value="TQR88354.1"/>
    <property type="molecule type" value="Genomic_DNA"/>
</dbReference>
<gene>
    <name evidence="3" type="ORF">D8S82_02265</name>
</gene>
<evidence type="ECO:0000256" key="1">
    <source>
        <dbReference type="SAM" id="MobiDB-lite"/>
    </source>
</evidence>
<feature type="chain" id="PRO_5021951596" evidence="2">
    <location>
        <begin position="31"/>
        <end position="388"/>
    </location>
</feature>
<dbReference type="RefSeq" id="WP_142550437.1">
    <property type="nucleotide sequence ID" value="NZ_VIFX01000002.1"/>
</dbReference>
<comment type="caution">
    <text evidence="3">The sequence shown here is derived from an EMBL/GenBank/DDBJ whole genome shotgun (WGS) entry which is preliminary data.</text>
</comment>
<protein>
    <submittedName>
        <fullName evidence="3">Uncharacterized protein</fullName>
    </submittedName>
</protein>
<evidence type="ECO:0000313" key="4">
    <source>
        <dbReference type="Proteomes" id="UP000315759"/>
    </source>
</evidence>
<keyword evidence="4" id="KW-1185">Reference proteome</keyword>
<reference evidence="3 4" key="1">
    <citation type="submission" date="2018-10" db="EMBL/GenBank/DDBJ databases">
        <title>Draft genome of Mycobacterium hodleri strain B.</title>
        <authorList>
            <person name="Amande T.J."/>
            <person name="Mcgenity T.J."/>
        </authorList>
    </citation>
    <scope>NUCLEOTIDE SEQUENCE [LARGE SCALE GENOMIC DNA]</scope>
    <source>
        <strain evidence="3 4">B</strain>
    </source>
</reference>
<sequence>MSRSPQVRTAPRWVGVAAAALTVASVTTVAAPLAPNDVHVVHATEVALAARSTGLAAAVTPPPVSTLFDPAVTPVLAHLSTAVYRQLLLSFRDPQQQEVIGDFFHGGIAGVLKKQATSRLTSPDQTQILNDFFEGGVFQSEAHRFLQLFTDPDQHQFISDFVTGGLIQVVRNRLLDATADPGQRAAIIASFPDEVTDYRGGPIAVVQRRLIAAAKGNPVVIRLVNGIFENPVVVAVQHILGGGPLIGTPLHELPPITPDAAVAAPHTATAPKPAAIQEVSTTPTTSARHRAPEPVEEETVAKPTTKPTPTADTKKDDVEKKDVEKTVATDVMKTGNKVEPAGTEAGTNTKPTDGGSATPTPEADTTSVASPGDDTAGAGSADGDAGPE</sequence>
<evidence type="ECO:0000313" key="3">
    <source>
        <dbReference type="EMBL" id="TQR88354.1"/>
    </source>
</evidence>
<feature type="compositionally biased region" description="Basic and acidic residues" evidence="1">
    <location>
        <begin position="312"/>
        <end position="327"/>
    </location>
</feature>